<evidence type="ECO:0000256" key="1">
    <source>
        <dbReference type="SAM" id="Phobius"/>
    </source>
</evidence>
<reference evidence="2 3" key="1">
    <citation type="submission" date="2019-02" db="EMBL/GenBank/DDBJ databases">
        <title>Marinobacter halodurans sp. nov., a marine bacterium isolated from sea tidal flat.</title>
        <authorList>
            <person name="Yoo Y."/>
            <person name="Lee D.W."/>
            <person name="Kim B.S."/>
            <person name="Kim J.-J."/>
        </authorList>
    </citation>
    <scope>NUCLEOTIDE SEQUENCE [LARGE SCALE GENOMIC DNA]</scope>
    <source>
        <strain evidence="2 3">YJ-S3-2</strain>
    </source>
</reference>
<dbReference type="EMBL" id="SJDL01000006">
    <property type="protein sequence ID" value="TBW57858.1"/>
    <property type="molecule type" value="Genomic_DNA"/>
</dbReference>
<keyword evidence="1" id="KW-0472">Membrane</keyword>
<keyword evidence="3" id="KW-1185">Reference proteome</keyword>
<name>A0ABY1ZMY3_9GAMM</name>
<proteinExistence type="predicted"/>
<feature type="transmembrane region" description="Helical" evidence="1">
    <location>
        <begin position="106"/>
        <end position="122"/>
    </location>
</feature>
<feature type="transmembrane region" description="Helical" evidence="1">
    <location>
        <begin position="79"/>
        <end position="100"/>
    </location>
</feature>
<dbReference type="PANTHER" id="PTHR35867">
    <property type="entry name" value="PROTEIN RSEC"/>
    <property type="match status" value="1"/>
</dbReference>
<sequence length="163" mass="17100">MIEERGTVVAVIDEAAWVQTIRQSTCGNCSARKGCGQGALASMSDGRANQVRVRNDLGARVGDQVILGIEESQLLRASLLVYAWPLSVMLLGALAAAAVWPGQDGPAILGGVLGLAAGFGALRMRSPQGRRHPGFEPVLLRVDLHHVAAEPVVMRDSGPLGMP</sequence>
<dbReference type="PANTHER" id="PTHR35867:SF1">
    <property type="entry name" value="PROTEIN RSEC"/>
    <property type="match status" value="1"/>
</dbReference>
<protein>
    <submittedName>
        <fullName evidence="2">Sigma E positive regulator RseC/MucC</fullName>
    </submittedName>
</protein>
<gene>
    <name evidence="2" type="ORF">EZI54_05230</name>
</gene>
<keyword evidence="1" id="KW-1133">Transmembrane helix</keyword>
<keyword evidence="1" id="KW-0812">Transmembrane</keyword>
<comment type="caution">
    <text evidence="2">The sequence shown here is derived from an EMBL/GenBank/DDBJ whole genome shotgun (WGS) entry which is preliminary data.</text>
</comment>
<evidence type="ECO:0000313" key="2">
    <source>
        <dbReference type="EMBL" id="TBW57858.1"/>
    </source>
</evidence>
<evidence type="ECO:0000313" key="3">
    <source>
        <dbReference type="Proteomes" id="UP000313645"/>
    </source>
</evidence>
<accession>A0ABY1ZMY3</accession>
<dbReference type="InterPro" id="IPR007359">
    <property type="entry name" value="SigmaE_reg_RseC_MucC"/>
</dbReference>
<dbReference type="PIRSF" id="PIRSF004923">
    <property type="entry name" value="RseC"/>
    <property type="match status" value="1"/>
</dbReference>
<dbReference type="RefSeq" id="WP_131479770.1">
    <property type="nucleotide sequence ID" value="NZ_SJDL01000006.1"/>
</dbReference>
<dbReference type="InterPro" id="IPR026268">
    <property type="entry name" value="RseC"/>
</dbReference>
<dbReference type="Proteomes" id="UP000313645">
    <property type="component" value="Unassembled WGS sequence"/>
</dbReference>
<organism evidence="2 3">
    <name type="scientific">Marinobacter halodurans</name>
    <dbReference type="NCBI Taxonomy" id="2528979"/>
    <lineage>
        <taxon>Bacteria</taxon>
        <taxon>Pseudomonadati</taxon>
        <taxon>Pseudomonadota</taxon>
        <taxon>Gammaproteobacteria</taxon>
        <taxon>Pseudomonadales</taxon>
        <taxon>Marinobacteraceae</taxon>
        <taxon>Marinobacter</taxon>
    </lineage>
</organism>
<dbReference type="Pfam" id="PF04246">
    <property type="entry name" value="RseC_MucC"/>
    <property type="match status" value="1"/>
</dbReference>